<evidence type="ECO:0000313" key="2">
    <source>
        <dbReference type="EMBL" id="VEL43618.1"/>
    </source>
</evidence>
<feature type="compositionally biased region" description="Polar residues" evidence="1">
    <location>
        <begin position="103"/>
        <end position="122"/>
    </location>
</feature>
<sequence>MCASLKSDSRQEFAHSLSLFELEPTAPEVRRISSAFAAGESTTPSTLKSAQRKSTRPTRREFLRLSNGDEHEAELWYSRDESFRFMGLPDLIITASTRREQITRQPACQPSRAQQPSSTDRSIQIIETTWKPRISSV</sequence>
<feature type="compositionally biased region" description="Polar residues" evidence="1">
    <location>
        <begin position="40"/>
        <end position="49"/>
    </location>
</feature>
<dbReference type="EMBL" id="CAAALY010283284">
    <property type="protein sequence ID" value="VEL43618.1"/>
    <property type="molecule type" value="Genomic_DNA"/>
</dbReference>
<evidence type="ECO:0000313" key="3">
    <source>
        <dbReference type="Proteomes" id="UP000784294"/>
    </source>
</evidence>
<name>A0A448XS88_9PLAT</name>
<comment type="caution">
    <text evidence="2">The sequence shown here is derived from an EMBL/GenBank/DDBJ whole genome shotgun (WGS) entry which is preliminary data.</text>
</comment>
<feature type="region of interest" description="Disordered" evidence="1">
    <location>
        <begin position="101"/>
        <end position="122"/>
    </location>
</feature>
<accession>A0A448XS88</accession>
<keyword evidence="3" id="KW-1185">Reference proteome</keyword>
<dbReference type="Proteomes" id="UP000784294">
    <property type="component" value="Unassembled WGS sequence"/>
</dbReference>
<organism evidence="2 3">
    <name type="scientific">Protopolystoma xenopodis</name>
    <dbReference type="NCBI Taxonomy" id="117903"/>
    <lineage>
        <taxon>Eukaryota</taxon>
        <taxon>Metazoa</taxon>
        <taxon>Spiralia</taxon>
        <taxon>Lophotrochozoa</taxon>
        <taxon>Platyhelminthes</taxon>
        <taxon>Monogenea</taxon>
        <taxon>Polyopisthocotylea</taxon>
        <taxon>Polystomatidea</taxon>
        <taxon>Polystomatidae</taxon>
        <taxon>Protopolystoma</taxon>
    </lineage>
</organism>
<reference evidence="2" key="1">
    <citation type="submission" date="2018-11" db="EMBL/GenBank/DDBJ databases">
        <authorList>
            <consortium name="Pathogen Informatics"/>
        </authorList>
    </citation>
    <scope>NUCLEOTIDE SEQUENCE</scope>
</reference>
<dbReference type="AlphaFoldDB" id="A0A448XS88"/>
<protein>
    <submittedName>
        <fullName evidence="2">Uncharacterized protein</fullName>
    </submittedName>
</protein>
<gene>
    <name evidence="2" type="ORF">PXEA_LOCUS37058</name>
</gene>
<proteinExistence type="predicted"/>
<feature type="region of interest" description="Disordered" evidence="1">
    <location>
        <begin position="35"/>
        <end position="60"/>
    </location>
</feature>
<evidence type="ECO:0000256" key="1">
    <source>
        <dbReference type="SAM" id="MobiDB-lite"/>
    </source>
</evidence>